<dbReference type="EMBL" id="JAGMVJ010000020">
    <property type="protein sequence ID" value="KAH7075048.1"/>
    <property type="molecule type" value="Genomic_DNA"/>
</dbReference>
<dbReference type="OrthoDB" id="3750626at2759"/>
<reference evidence="1" key="1">
    <citation type="journal article" date="2021" name="Nat. Commun.">
        <title>Genetic determinants of endophytism in the Arabidopsis root mycobiome.</title>
        <authorList>
            <person name="Mesny F."/>
            <person name="Miyauchi S."/>
            <person name="Thiergart T."/>
            <person name="Pickel B."/>
            <person name="Atanasova L."/>
            <person name="Karlsson M."/>
            <person name="Huettel B."/>
            <person name="Barry K.W."/>
            <person name="Haridas S."/>
            <person name="Chen C."/>
            <person name="Bauer D."/>
            <person name="Andreopoulos W."/>
            <person name="Pangilinan J."/>
            <person name="LaButti K."/>
            <person name="Riley R."/>
            <person name="Lipzen A."/>
            <person name="Clum A."/>
            <person name="Drula E."/>
            <person name="Henrissat B."/>
            <person name="Kohler A."/>
            <person name="Grigoriev I.V."/>
            <person name="Martin F.M."/>
            <person name="Hacquard S."/>
        </authorList>
    </citation>
    <scope>NUCLEOTIDE SEQUENCE</scope>
    <source>
        <strain evidence="1">MPI-SDFR-AT-0120</strain>
    </source>
</reference>
<dbReference type="Proteomes" id="UP000813461">
    <property type="component" value="Unassembled WGS sequence"/>
</dbReference>
<evidence type="ECO:0000313" key="1">
    <source>
        <dbReference type="EMBL" id="KAH7075048.1"/>
    </source>
</evidence>
<evidence type="ECO:0000313" key="2">
    <source>
        <dbReference type="Proteomes" id="UP000813461"/>
    </source>
</evidence>
<comment type="caution">
    <text evidence="1">The sequence shown here is derived from an EMBL/GenBank/DDBJ whole genome shotgun (WGS) entry which is preliminary data.</text>
</comment>
<organism evidence="1 2">
    <name type="scientific">Paraphoma chrysanthemicola</name>
    <dbReference type="NCBI Taxonomy" id="798071"/>
    <lineage>
        <taxon>Eukaryota</taxon>
        <taxon>Fungi</taxon>
        <taxon>Dikarya</taxon>
        <taxon>Ascomycota</taxon>
        <taxon>Pezizomycotina</taxon>
        <taxon>Dothideomycetes</taxon>
        <taxon>Pleosporomycetidae</taxon>
        <taxon>Pleosporales</taxon>
        <taxon>Pleosporineae</taxon>
        <taxon>Phaeosphaeriaceae</taxon>
        <taxon>Paraphoma</taxon>
    </lineage>
</organism>
<keyword evidence="2" id="KW-1185">Reference proteome</keyword>
<evidence type="ECO:0008006" key="3">
    <source>
        <dbReference type="Google" id="ProtNLM"/>
    </source>
</evidence>
<sequence>MAGFLQLPQELRLQILELLEGDNAALVPFCSVSRVCAQLAHPVLYRHVVLGSACAKPFQIGLFLCTLFDRPDHAKMVRTLDIKTSIHRNCTDELDVLAGAADLLLANNTRLQYACVRYVMGMKSSIAHETLWMIRNWQSRLYSDAEVAYVGAVLALSTNVRDITMTIYNKEESYLVTDRPLDLLFGWVGDVDHSNPWSCLPVLPSMRNVTRLKIPGMSLSVLHLGFDALEVLEVDLTLGAEVHRDLGAYFNNQDVGLHQCCPPRLRSIVVHLWWYGMLYGSTSTFLGRFFEELRAPNLDHIRFAVAGSPRQWSCIPHATFGRLASGLKPIRNSLRTLTVDLDNEGDTIDFKAALLCLRLEGPPERATLQQFENLHTLKLPSSTLAVHALHHHDPTSVYVFNMYTMPPKLKHLIILHPNAATLLWLKEIFTAANVPKTGLELVTLLCAWDLGKPTTWFERRRSLLDTFPVRFVVRVLPGQRKPEGFVDKEVADVWRTDAWDSPPLLAWLDQ</sequence>
<dbReference type="AlphaFoldDB" id="A0A8K0VTB6"/>
<gene>
    <name evidence="1" type="ORF">FB567DRAFT_553327</name>
</gene>
<name>A0A8K0VTB6_9PLEO</name>
<accession>A0A8K0VTB6</accession>
<proteinExistence type="predicted"/>
<protein>
    <recommendedName>
        <fullName evidence="3">F-box domain-containing protein</fullName>
    </recommendedName>
</protein>